<evidence type="ECO:0008006" key="3">
    <source>
        <dbReference type="Google" id="ProtNLM"/>
    </source>
</evidence>
<dbReference type="AlphaFoldDB" id="A0A2H0V7W8"/>
<organism evidence="1 2">
    <name type="scientific">Candidatus Falkowbacteria bacterium CG10_big_fil_rev_8_21_14_0_10_39_11</name>
    <dbReference type="NCBI Taxonomy" id="1974565"/>
    <lineage>
        <taxon>Bacteria</taxon>
        <taxon>Candidatus Falkowiibacteriota</taxon>
    </lineage>
</organism>
<dbReference type="Proteomes" id="UP000229901">
    <property type="component" value="Unassembled WGS sequence"/>
</dbReference>
<dbReference type="EMBL" id="PFAP01000005">
    <property type="protein sequence ID" value="PIR94440.1"/>
    <property type="molecule type" value="Genomic_DNA"/>
</dbReference>
<proteinExistence type="predicted"/>
<gene>
    <name evidence="1" type="ORF">COT97_01125</name>
</gene>
<name>A0A2H0V7W8_9BACT</name>
<evidence type="ECO:0000313" key="1">
    <source>
        <dbReference type="EMBL" id="PIR94440.1"/>
    </source>
</evidence>
<evidence type="ECO:0000313" key="2">
    <source>
        <dbReference type="Proteomes" id="UP000229901"/>
    </source>
</evidence>
<protein>
    <recommendedName>
        <fullName evidence="3">Lipoprotein</fullName>
    </recommendedName>
</protein>
<accession>A0A2H0V7W8</accession>
<sequence>MRPLLLKSLLIIMIITFVSCKTNKGNNAYIKASGYEEMFVLVELNNCFFTNTFIERMNRRTVPAFSFAWSDGQMRYFSFLAMDKFDFYIDDTLEVPKIKFIFNKDGYRYRKIDLEYLPNEKGINKQVMIEDQLVLSVFVSISSNDWNRLICKQGGIESDTTSSESTLIVAFLDKQSCCGLM</sequence>
<comment type="caution">
    <text evidence="1">The sequence shown here is derived from an EMBL/GenBank/DDBJ whole genome shotgun (WGS) entry which is preliminary data.</text>
</comment>
<dbReference type="PROSITE" id="PS51257">
    <property type="entry name" value="PROKAR_LIPOPROTEIN"/>
    <property type="match status" value="1"/>
</dbReference>
<reference evidence="2" key="1">
    <citation type="submission" date="2017-09" db="EMBL/GenBank/DDBJ databases">
        <title>Depth-based differentiation of microbial function through sediment-hosted aquifers and enrichment of novel symbionts in the deep terrestrial subsurface.</title>
        <authorList>
            <person name="Probst A.J."/>
            <person name="Ladd B."/>
            <person name="Jarett J.K."/>
            <person name="Geller-Mcgrath D.E."/>
            <person name="Sieber C.M.K."/>
            <person name="Emerson J.B."/>
            <person name="Anantharaman K."/>
            <person name="Thomas B.C."/>
            <person name="Malmstrom R."/>
            <person name="Stieglmeier M."/>
            <person name="Klingl A."/>
            <person name="Woyke T."/>
            <person name="Ryan C.M."/>
            <person name="Banfield J.F."/>
        </authorList>
    </citation>
    <scope>NUCLEOTIDE SEQUENCE [LARGE SCALE GENOMIC DNA]</scope>
</reference>